<keyword evidence="3" id="KW-1185">Reference proteome</keyword>
<name>A0A248K0D4_9PROT</name>
<gene>
    <name evidence="2" type="ORF">Y958_26515</name>
</gene>
<sequence length="59" mass="6291">MWKAVPAGKAGPFPSPGPVPEPNSQIMASQKERHRMIAFRPPHLTVDRHGALAAALIGP</sequence>
<feature type="region of interest" description="Disordered" evidence="1">
    <location>
        <begin position="1"/>
        <end position="29"/>
    </location>
</feature>
<dbReference type="Proteomes" id="UP000197153">
    <property type="component" value="Chromosome 3"/>
</dbReference>
<evidence type="ECO:0000313" key="3">
    <source>
        <dbReference type="Proteomes" id="UP000197153"/>
    </source>
</evidence>
<evidence type="ECO:0000313" key="2">
    <source>
        <dbReference type="EMBL" id="ASG24435.1"/>
    </source>
</evidence>
<accession>A0A248K0D4</accession>
<protein>
    <submittedName>
        <fullName evidence="2">Uncharacterized protein</fullName>
    </submittedName>
</protein>
<dbReference type="AlphaFoldDB" id="A0A248K0D4"/>
<dbReference type="EMBL" id="CP022112">
    <property type="protein sequence ID" value="ASG24435.1"/>
    <property type="molecule type" value="Genomic_DNA"/>
</dbReference>
<proteinExistence type="predicted"/>
<reference evidence="2 3" key="1">
    <citation type="submission" date="2017-06" db="EMBL/GenBank/DDBJ databases">
        <title>Complete genome sequence of Nitrospirillum amazonense strain CBAmC, an endophytic nitrogen-fixing and plant growth-promoting bacterium, isolated from sugarcane.</title>
        <authorList>
            <person name="Schwab S."/>
            <person name="dos Santos Teixeira K.R."/>
            <person name="Simoes Araujo J.L."/>
            <person name="Soares Vidal M."/>
            <person name="Borges de Freitas H.R."/>
            <person name="Rivello Crivelaro A.L."/>
            <person name="Bueno de Camargo Nunes A."/>
            <person name="dos Santos C.M."/>
            <person name="Palmeira da Silva Rosa D."/>
            <person name="da Silva Padilha D."/>
            <person name="da Silva E."/>
            <person name="Araujo Terra L."/>
            <person name="Soares Mendes V."/>
            <person name="Farinelli L."/>
            <person name="Magalhaes Cruz L."/>
            <person name="Baldani J.I."/>
        </authorList>
    </citation>
    <scope>NUCLEOTIDE SEQUENCE [LARGE SCALE GENOMIC DNA]</scope>
    <source>
        <strain evidence="2 3">CBAmC</strain>
    </source>
</reference>
<evidence type="ECO:0000256" key="1">
    <source>
        <dbReference type="SAM" id="MobiDB-lite"/>
    </source>
</evidence>
<organism evidence="2 3">
    <name type="scientific">Nitrospirillum viridazoti CBAmc</name>
    <dbReference type="NCBI Taxonomy" id="1441467"/>
    <lineage>
        <taxon>Bacteria</taxon>
        <taxon>Pseudomonadati</taxon>
        <taxon>Pseudomonadota</taxon>
        <taxon>Alphaproteobacteria</taxon>
        <taxon>Rhodospirillales</taxon>
        <taxon>Azospirillaceae</taxon>
        <taxon>Nitrospirillum</taxon>
        <taxon>Nitrospirillum viridazoti</taxon>
    </lineage>
</organism>
<dbReference type="KEGG" id="nao:Y958_26515"/>